<dbReference type="OrthoDB" id="87834at2"/>
<organism evidence="1 2">
    <name type="scientific">Cetobacterium ceti</name>
    <dbReference type="NCBI Taxonomy" id="180163"/>
    <lineage>
        <taxon>Bacteria</taxon>
        <taxon>Fusobacteriati</taxon>
        <taxon>Fusobacteriota</taxon>
        <taxon>Fusobacteriia</taxon>
        <taxon>Fusobacteriales</taxon>
        <taxon>Fusobacteriaceae</taxon>
        <taxon>Cetobacterium</taxon>
    </lineage>
</organism>
<evidence type="ECO:0000313" key="2">
    <source>
        <dbReference type="Proteomes" id="UP000191153"/>
    </source>
</evidence>
<dbReference type="EMBL" id="FUWX01000008">
    <property type="protein sequence ID" value="SJZ64569.1"/>
    <property type="molecule type" value="Genomic_DNA"/>
</dbReference>
<dbReference type="PIRSF" id="PIRSF034981">
    <property type="entry name" value="Eut_put"/>
    <property type="match status" value="1"/>
</dbReference>
<evidence type="ECO:0000313" key="1">
    <source>
        <dbReference type="EMBL" id="SJZ64569.1"/>
    </source>
</evidence>
<name>A0A1T4MBZ7_9FUSO</name>
<protein>
    <submittedName>
        <fullName evidence="1">Ethanolamine utilization protein</fullName>
    </submittedName>
</protein>
<keyword evidence="2" id="KW-1185">Reference proteome</keyword>
<dbReference type="Proteomes" id="UP000191153">
    <property type="component" value="Unassembled WGS sequence"/>
</dbReference>
<reference evidence="1 2" key="1">
    <citation type="submission" date="2017-02" db="EMBL/GenBank/DDBJ databases">
        <authorList>
            <person name="Peterson S.W."/>
        </authorList>
    </citation>
    <scope>NUCLEOTIDE SEQUENCE [LARGE SCALE GENOMIC DNA]</scope>
    <source>
        <strain evidence="1 2">ATCC 700028</strain>
    </source>
</reference>
<dbReference type="AlphaFoldDB" id="A0A1T4MBZ7"/>
<proteinExistence type="predicted"/>
<gene>
    <name evidence="1" type="ORF">SAMN02745174_01153</name>
</gene>
<sequence>MSEKELIEIIGREVKKYFSSKNSEESSPMKKLIFLGEDELLKNHLEKSFLLNESEGEKIILSTLSLKNLINLSMGNYSDEYEKSILEFLLQGKEIYVVREGLEYLKYPQGPSKLLNKYINSLKELENFGVKVFKRENIIDELLNTSIYYSEKVLNVNTLRKISKEKIYVSKETLITDLGKEYIRENNISVIKG</sequence>
<accession>A0A1T4MBZ7</accession>
<dbReference type="InterPro" id="IPR013372">
    <property type="entry name" value="Eut_put"/>
</dbReference>
<dbReference type="STRING" id="180163.SAMN02745174_01153"/>
<dbReference type="RefSeq" id="WP_078693651.1">
    <property type="nucleotide sequence ID" value="NZ_FUWX01000008.1"/>
</dbReference>